<dbReference type="Proteomes" id="UP001281410">
    <property type="component" value="Unassembled WGS sequence"/>
</dbReference>
<sequence>MSEKGVMKKHPGCSWISIEGVVHEFIAGSPSHPEVESIYYIRWIAKGDRDGCKLSKRSQKPSMEILLSVIGHNNGSLRNLGTIWMSQPMQALS</sequence>
<evidence type="ECO:0000313" key="2">
    <source>
        <dbReference type="Proteomes" id="UP001281410"/>
    </source>
</evidence>
<accession>A0AAE0DVQ4</accession>
<proteinExistence type="predicted"/>
<protein>
    <submittedName>
        <fullName evidence="1">Uncharacterized protein</fullName>
    </submittedName>
</protein>
<comment type="caution">
    <text evidence="1">The sequence shown here is derived from an EMBL/GenBank/DDBJ whole genome shotgun (WGS) entry which is preliminary data.</text>
</comment>
<keyword evidence="2" id="KW-1185">Reference proteome</keyword>
<dbReference type="AlphaFoldDB" id="A0AAE0DVQ4"/>
<evidence type="ECO:0000313" key="1">
    <source>
        <dbReference type="EMBL" id="KAK3192960.1"/>
    </source>
</evidence>
<gene>
    <name evidence="1" type="ORF">Dsin_024270</name>
</gene>
<name>A0AAE0DVQ4_9ROSI</name>
<organism evidence="1 2">
    <name type="scientific">Dipteronia sinensis</name>
    <dbReference type="NCBI Taxonomy" id="43782"/>
    <lineage>
        <taxon>Eukaryota</taxon>
        <taxon>Viridiplantae</taxon>
        <taxon>Streptophyta</taxon>
        <taxon>Embryophyta</taxon>
        <taxon>Tracheophyta</taxon>
        <taxon>Spermatophyta</taxon>
        <taxon>Magnoliopsida</taxon>
        <taxon>eudicotyledons</taxon>
        <taxon>Gunneridae</taxon>
        <taxon>Pentapetalae</taxon>
        <taxon>rosids</taxon>
        <taxon>malvids</taxon>
        <taxon>Sapindales</taxon>
        <taxon>Sapindaceae</taxon>
        <taxon>Hippocastanoideae</taxon>
        <taxon>Acereae</taxon>
        <taxon>Dipteronia</taxon>
    </lineage>
</organism>
<dbReference type="EMBL" id="JANJYJ010000008">
    <property type="protein sequence ID" value="KAK3192960.1"/>
    <property type="molecule type" value="Genomic_DNA"/>
</dbReference>
<reference evidence="1" key="1">
    <citation type="journal article" date="2023" name="Plant J.">
        <title>Genome sequences and population genomics provide insights into the demographic history, inbreeding, and mutation load of two 'living fossil' tree species of Dipteronia.</title>
        <authorList>
            <person name="Feng Y."/>
            <person name="Comes H.P."/>
            <person name="Chen J."/>
            <person name="Zhu S."/>
            <person name="Lu R."/>
            <person name="Zhang X."/>
            <person name="Li P."/>
            <person name="Qiu J."/>
            <person name="Olsen K.M."/>
            <person name="Qiu Y."/>
        </authorList>
    </citation>
    <scope>NUCLEOTIDE SEQUENCE</scope>
    <source>
        <strain evidence="1">NBL</strain>
    </source>
</reference>